<sequence>MSLRLRPSRHYGPGTLPGGSTRGTVTETHLRPALIGPALAWFFVVSVHPHRQGSSCDGPRISYPTPPSSLASSREAYLLGFHGIFCPLHPLFGKVSTGFDVPPAYAIRRVQELLLVVDFRILVGPLRQNLLSAGSCLRLPTALRGGRYLCISLRLRPLNPGQLRGPCPPSGLLLQGRQASDPASALDPVMLLGSSLRHRDVCSWLSSLRVPSVVVWLFVCGECDRESPTLFLTLNHFFPQTAPNCWSGFSPAVHVSLNRR</sequence>
<dbReference type="Proteomes" id="UP000237105">
    <property type="component" value="Unassembled WGS sequence"/>
</dbReference>
<evidence type="ECO:0000313" key="2">
    <source>
        <dbReference type="EMBL" id="PON55837.1"/>
    </source>
</evidence>
<reference evidence="3" key="1">
    <citation type="submission" date="2016-06" db="EMBL/GenBank/DDBJ databases">
        <title>Parallel loss of symbiosis genes in relatives of nitrogen-fixing non-legume Parasponia.</title>
        <authorList>
            <person name="Van Velzen R."/>
            <person name="Holmer R."/>
            <person name="Bu F."/>
            <person name="Rutten L."/>
            <person name="Van Zeijl A."/>
            <person name="Liu W."/>
            <person name="Santuari L."/>
            <person name="Cao Q."/>
            <person name="Sharma T."/>
            <person name="Shen D."/>
            <person name="Roswanjaya Y."/>
            <person name="Wardhani T."/>
            <person name="Kalhor M.S."/>
            <person name="Jansen J."/>
            <person name="Van den Hoogen J."/>
            <person name="Gungor B."/>
            <person name="Hartog M."/>
            <person name="Hontelez J."/>
            <person name="Verver J."/>
            <person name="Yang W.-C."/>
            <person name="Schijlen E."/>
            <person name="Repin R."/>
            <person name="Schilthuizen M."/>
            <person name="Schranz E."/>
            <person name="Heidstra R."/>
            <person name="Miyata K."/>
            <person name="Fedorova E."/>
            <person name="Kohlen W."/>
            <person name="Bisseling T."/>
            <person name="Smit S."/>
            <person name="Geurts R."/>
        </authorList>
    </citation>
    <scope>NUCLEOTIDE SEQUENCE [LARGE SCALE GENOMIC DNA]</scope>
    <source>
        <strain evidence="3">cv. WU1-14</strain>
    </source>
</reference>
<accession>A0A2P5C464</accession>
<dbReference type="AlphaFoldDB" id="A0A2P5C464"/>
<protein>
    <submittedName>
        <fullName evidence="2">Uncharacterized protein</fullName>
    </submittedName>
</protein>
<comment type="caution">
    <text evidence="2">The sequence shown here is derived from an EMBL/GenBank/DDBJ whole genome shotgun (WGS) entry which is preliminary data.</text>
</comment>
<evidence type="ECO:0000256" key="1">
    <source>
        <dbReference type="SAM" id="MobiDB-lite"/>
    </source>
</evidence>
<evidence type="ECO:0000313" key="3">
    <source>
        <dbReference type="Proteomes" id="UP000237105"/>
    </source>
</evidence>
<gene>
    <name evidence="2" type="ORF">PanWU01x14_185150</name>
</gene>
<name>A0A2P5C464_PARAD</name>
<dbReference type="EMBL" id="JXTB01000178">
    <property type="protein sequence ID" value="PON55837.1"/>
    <property type="molecule type" value="Genomic_DNA"/>
</dbReference>
<keyword evidence="3" id="KW-1185">Reference proteome</keyword>
<feature type="region of interest" description="Disordered" evidence="1">
    <location>
        <begin position="1"/>
        <end position="23"/>
    </location>
</feature>
<organism evidence="2 3">
    <name type="scientific">Parasponia andersonii</name>
    <name type="common">Sponia andersonii</name>
    <dbReference type="NCBI Taxonomy" id="3476"/>
    <lineage>
        <taxon>Eukaryota</taxon>
        <taxon>Viridiplantae</taxon>
        <taxon>Streptophyta</taxon>
        <taxon>Embryophyta</taxon>
        <taxon>Tracheophyta</taxon>
        <taxon>Spermatophyta</taxon>
        <taxon>Magnoliopsida</taxon>
        <taxon>eudicotyledons</taxon>
        <taxon>Gunneridae</taxon>
        <taxon>Pentapetalae</taxon>
        <taxon>rosids</taxon>
        <taxon>fabids</taxon>
        <taxon>Rosales</taxon>
        <taxon>Cannabaceae</taxon>
        <taxon>Parasponia</taxon>
    </lineage>
</organism>
<proteinExistence type="predicted"/>